<evidence type="ECO:0000313" key="1">
    <source>
        <dbReference type="EMBL" id="GAA0186827.1"/>
    </source>
</evidence>
<evidence type="ECO:0000313" key="2">
    <source>
        <dbReference type="Proteomes" id="UP001454036"/>
    </source>
</evidence>
<reference evidence="1 2" key="1">
    <citation type="submission" date="2024-01" db="EMBL/GenBank/DDBJ databases">
        <title>The complete chloroplast genome sequence of Lithospermum erythrorhizon: insights into the phylogenetic relationship among Boraginaceae species and the maternal lineages of purple gromwells.</title>
        <authorList>
            <person name="Okada T."/>
            <person name="Watanabe K."/>
        </authorList>
    </citation>
    <scope>NUCLEOTIDE SEQUENCE [LARGE SCALE GENOMIC DNA]</scope>
</reference>
<accession>A0AAV3S2A3</accession>
<organism evidence="1 2">
    <name type="scientific">Lithospermum erythrorhizon</name>
    <name type="common">Purple gromwell</name>
    <name type="synonym">Lithospermum officinale var. erythrorhizon</name>
    <dbReference type="NCBI Taxonomy" id="34254"/>
    <lineage>
        <taxon>Eukaryota</taxon>
        <taxon>Viridiplantae</taxon>
        <taxon>Streptophyta</taxon>
        <taxon>Embryophyta</taxon>
        <taxon>Tracheophyta</taxon>
        <taxon>Spermatophyta</taxon>
        <taxon>Magnoliopsida</taxon>
        <taxon>eudicotyledons</taxon>
        <taxon>Gunneridae</taxon>
        <taxon>Pentapetalae</taxon>
        <taxon>asterids</taxon>
        <taxon>lamiids</taxon>
        <taxon>Boraginales</taxon>
        <taxon>Boraginaceae</taxon>
        <taxon>Boraginoideae</taxon>
        <taxon>Lithospermeae</taxon>
        <taxon>Lithospermum</taxon>
    </lineage>
</organism>
<name>A0AAV3S2A3_LITER</name>
<gene>
    <name evidence="1" type="ORF">LIER_34115</name>
</gene>
<protein>
    <submittedName>
        <fullName evidence="1">Uncharacterized protein</fullName>
    </submittedName>
</protein>
<dbReference type="Proteomes" id="UP001454036">
    <property type="component" value="Unassembled WGS sequence"/>
</dbReference>
<proteinExistence type="predicted"/>
<keyword evidence="2" id="KW-1185">Reference proteome</keyword>
<dbReference type="EMBL" id="BAABME010014071">
    <property type="protein sequence ID" value="GAA0186827.1"/>
    <property type="molecule type" value="Genomic_DNA"/>
</dbReference>
<dbReference type="AlphaFoldDB" id="A0AAV3S2A3"/>
<comment type="caution">
    <text evidence="1">The sequence shown here is derived from an EMBL/GenBank/DDBJ whole genome shotgun (WGS) entry which is preliminary data.</text>
</comment>
<sequence>MSCSRINDQERLKKSLDGTLASQHCGQPLRSNLDFNPSERPLVYSRKRKTTMVVENSNQTQPRVNNWSHLHNVFACVLFQVSKAYSMVSQVERKSSVNVNLNFLEPIGGNSAMFVKPYLNNSKASVDSKKFVNK</sequence>